<evidence type="ECO:0000313" key="2">
    <source>
        <dbReference type="Proteomes" id="UP000219522"/>
    </source>
</evidence>
<reference evidence="1 2" key="1">
    <citation type="submission" date="2017-09" db="EMBL/GenBank/DDBJ databases">
        <authorList>
            <person name="Varghese N."/>
            <person name="Submissions S."/>
        </authorList>
    </citation>
    <scope>NUCLEOTIDE SEQUENCE [LARGE SCALE GENOMIC DNA]</scope>
    <source>
        <strain evidence="1 2">OK806</strain>
    </source>
</reference>
<dbReference type="EMBL" id="OCSU01000002">
    <property type="protein sequence ID" value="SOE80840.1"/>
    <property type="molecule type" value="Genomic_DNA"/>
</dbReference>
<gene>
    <name evidence="1" type="ORF">SAMN05446927_4092</name>
</gene>
<protein>
    <submittedName>
        <fullName evidence="1">Uncharacterized protein</fullName>
    </submittedName>
</protein>
<dbReference type="AlphaFoldDB" id="A0A7Z7I915"/>
<name>A0A7Z7I915_9BURK</name>
<comment type="caution">
    <text evidence="1">The sequence shown here is derived from an EMBL/GenBank/DDBJ whole genome shotgun (WGS) entry which is preliminary data.</text>
</comment>
<dbReference type="Proteomes" id="UP000219522">
    <property type="component" value="Unassembled WGS sequence"/>
</dbReference>
<organism evidence="1 2">
    <name type="scientific">Caballeronia arationis</name>
    <dbReference type="NCBI Taxonomy" id="1777142"/>
    <lineage>
        <taxon>Bacteria</taxon>
        <taxon>Pseudomonadati</taxon>
        <taxon>Pseudomonadota</taxon>
        <taxon>Betaproteobacteria</taxon>
        <taxon>Burkholderiales</taxon>
        <taxon>Burkholderiaceae</taxon>
        <taxon>Caballeronia</taxon>
    </lineage>
</organism>
<keyword evidence="2" id="KW-1185">Reference proteome</keyword>
<sequence>MAAKMWVAATVDGQEVSAETIEFLPVAPSLRCMYCGTPVSYVPQHARESRGRTYLVKAYFRLLPNAAHNER</sequence>
<proteinExistence type="predicted"/>
<evidence type="ECO:0000313" key="1">
    <source>
        <dbReference type="EMBL" id="SOE80840.1"/>
    </source>
</evidence>
<accession>A0A7Z7I915</accession>